<protein>
    <submittedName>
        <fullName evidence="1">Uncharacterized protein</fullName>
    </submittedName>
</protein>
<evidence type="ECO:0000313" key="2">
    <source>
        <dbReference type="Proteomes" id="UP000446866"/>
    </source>
</evidence>
<dbReference type="EMBL" id="QXWK01000022">
    <property type="protein sequence ID" value="NBH62287.1"/>
    <property type="molecule type" value="Genomic_DNA"/>
</dbReference>
<reference evidence="1 2" key="1">
    <citation type="submission" date="2018-08" db="EMBL/GenBank/DDBJ databases">
        <title>Murine metabolic-syndrome-specific gut microbial biobank.</title>
        <authorList>
            <person name="Liu C."/>
        </authorList>
    </citation>
    <scope>NUCLEOTIDE SEQUENCE [LARGE SCALE GENOMIC DNA]</scope>
    <source>
        <strain evidence="1 2">28</strain>
    </source>
</reference>
<name>A0A845QNK7_9FIRM</name>
<organism evidence="1 2">
    <name type="scientific">Anaerotruncus colihominis</name>
    <dbReference type="NCBI Taxonomy" id="169435"/>
    <lineage>
        <taxon>Bacteria</taxon>
        <taxon>Bacillati</taxon>
        <taxon>Bacillota</taxon>
        <taxon>Clostridia</taxon>
        <taxon>Eubacteriales</taxon>
        <taxon>Oscillospiraceae</taxon>
        <taxon>Anaerotruncus</taxon>
    </lineage>
</organism>
<evidence type="ECO:0000313" key="1">
    <source>
        <dbReference type="EMBL" id="NBH62287.1"/>
    </source>
</evidence>
<dbReference type="AlphaFoldDB" id="A0A845QNK7"/>
<gene>
    <name evidence="1" type="ORF">D0435_11550</name>
</gene>
<dbReference type="Proteomes" id="UP000446866">
    <property type="component" value="Unassembled WGS sequence"/>
</dbReference>
<keyword evidence="2" id="KW-1185">Reference proteome</keyword>
<sequence>MAIKGKQLKKLTEAYLDGLRTGSSEWIPFLDTASWMYKYRFANQLAVYLQKPEAIAATTMYQWNRMGRSINRGCKGKSLMRRKL</sequence>
<proteinExistence type="predicted"/>
<accession>A0A845QNK7</accession>
<comment type="caution">
    <text evidence="1">The sequence shown here is derived from an EMBL/GenBank/DDBJ whole genome shotgun (WGS) entry which is preliminary data.</text>
</comment>
<dbReference type="RefSeq" id="WP_160202576.1">
    <property type="nucleotide sequence ID" value="NZ_QXWK01000022.1"/>
</dbReference>